<comment type="caution">
    <text evidence="1">The sequence shown here is derived from an EMBL/GenBank/DDBJ whole genome shotgun (WGS) entry which is preliminary data.</text>
</comment>
<gene>
    <name evidence="1" type="ORF">TNIN_219471</name>
</gene>
<organism evidence="1 2">
    <name type="scientific">Trichonephila inaurata madagascariensis</name>
    <dbReference type="NCBI Taxonomy" id="2747483"/>
    <lineage>
        <taxon>Eukaryota</taxon>
        <taxon>Metazoa</taxon>
        <taxon>Ecdysozoa</taxon>
        <taxon>Arthropoda</taxon>
        <taxon>Chelicerata</taxon>
        <taxon>Arachnida</taxon>
        <taxon>Araneae</taxon>
        <taxon>Araneomorphae</taxon>
        <taxon>Entelegynae</taxon>
        <taxon>Araneoidea</taxon>
        <taxon>Nephilidae</taxon>
        <taxon>Trichonephila</taxon>
        <taxon>Trichonephila inaurata</taxon>
    </lineage>
</organism>
<evidence type="ECO:0000313" key="1">
    <source>
        <dbReference type="EMBL" id="GFY67031.1"/>
    </source>
</evidence>
<keyword evidence="2" id="KW-1185">Reference proteome</keyword>
<evidence type="ECO:0000313" key="2">
    <source>
        <dbReference type="Proteomes" id="UP000886998"/>
    </source>
</evidence>
<name>A0A8X6Y6J4_9ARAC</name>
<proteinExistence type="predicted"/>
<accession>A0A8X6Y6J4</accession>
<reference evidence="1" key="1">
    <citation type="submission" date="2020-08" db="EMBL/GenBank/DDBJ databases">
        <title>Multicomponent nature underlies the extraordinary mechanical properties of spider dragline silk.</title>
        <authorList>
            <person name="Kono N."/>
            <person name="Nakamura H."/>
            <person name="Mori M."/>
            <person name="Yoshida Y."/>
            <person name="Ohtoshi R."/>
            <person name="Malay A.D."/>
            <person name="Moran D.A.P."/>
            <person name="Tomita M."/>
            <person name="Numata K."/>
            <person name="Arakawa K."/>
        </authorList>
    </citation>
    <scope>NUCLEOTIDE SEQUENCE</scope>
</reference>
<dbReference type="EMBL" id="BMAV01016335">
    <property type="protein sequence ID" value="GFY67031.1"/>
    <property type="molecule type" value="Genomic_DNA"/>
</dbReference>
<sequence>MTTPCGLLFFKNFPNAFLLQAMVLQLVPLRVSESLSRQLTHLRQPTPNSYSNGLRQNIFCVERSLFHRIKWPAGLILRIFLHSTTSGYLKKP</sequence>
<protein>
    <submittedName>
        <fullName evidence="1">Uncharacterized protein</fullName>
    </submittedName>
</protein>
<dbReference type="Proteomes" id="UP000886998">
    <property type="component" value="Unassembled WGS sequence"/>
</dbReference>
<dbReference type="AlphaFoldDB" id="A0A8X6Y6J4"/>